<protein>
    <submittedName>
        <fullName evidence="3">Nucleotide binding oligomerization domain containing 2</fullName>
    </submittedName>
</protein>
<name>A0A7J8C9S0_MOLMO</name>
<feature type="compositionally biased region" description="Polar residues" evidence="1">
    <location>
        <begin position="84"/>
        <end position="97"/>
    </location>
</feature>
<sequence>MGERGAHLILGSASLLIHTLAVSAGERRGGRGFSRPAHSQASFDWTGPRGRRASVQLTLTSSSPGCPTTASPTWGQKPSCRPSKGTTPSWKSGSEATLSLPRRLSSSAAGTPGSCCDVTGPVLISARVEASYSSVNPLQSALPNATLKISPCQDSERPTRCPGEACGLNSDNRLPKYVPQRRFWPIGMECFEI</sequence>
<feature type="chain" id="PRO_5029744478" evidence="2">
    <location>
        <begin position="25"/>
        <end position="193"/>
    </location>
</feature>
<accession>A0A7J8C9S0</accession>
<evidence type="ECO:0000256" key="1">
    <source>
        <dbReference type="SAM" id="MobiDB-lite"/>
    </source>
</evidence>
<keyword evidence="4" id="KW-1185">Reference proteome</keyword>
<reference evidence="3 4" key="1">
    <citation type="journal article" date="2020" name="Nature">
        <title>Six reference-quality genomes reveal evolution of bat adaptations.</title>
        <authorList>
            <person name="Jebb D."/>
            <person name="Huang Z."/>
            <person name="Pippel M."/>
            <person name="Hughes G.M."/>
            <person name="Lavrichenko K."/>
            <person name="Devanna P."/>
            <person name="Winkler S."/>
            <person name="Jermiin L.S."/>
            <person name="Skirmuntt E.C."/>
            <person name="Katzourakis A."/>
            <person name="Burkitt-Gray L."/>
            <person name="Ray D.A."/>
            <person name="Sullivan K.A.M."/>
            <person name="Roscito J.G."/>
            <person name="Kirilenko B.M."/>
            <person name="Davalos L.M."/>
            <person name="Corthals A.P."/>
            <person name="Power M.L."/>
            <person name="Jones G."/>
            <person name="Ransome R.D."/>
            <person name="Dechmann D.K.N."/>
            <person name="Locatelli A.G."/>
            <person name="Puechmaille S.J."/>
            <person name="Fedrigo O."/>
            <person name="Jarvis E.D."/>
            <person name="Hiller M."/>
            <person name="Vernes S.C."/>
            <person name="Myers E.W."/>
            <person name="Teeling E.C."/>
        </authorList>
    </citation>
    <scope>NUCLEOTIDE SEQUENCE [LARGE SCALE GENOMIC DNA]</scope>
    <source>
        <strain evidence="3">MMolMol1</strain>
        <tissue evidence="3">Muscle</tissue>
    </source>
</reference>
<dbReference type="AlphaFoldDB" id="A0A7J8C9S0"/>
<feature type="compositionally biased region" description="Polar residues" evidence="1">
    <location>
        <begin position="55"/>
        <end position="76"/>
    </location>
</feature>
<evidence type="ECO:0000313" key="4">
    <source>
        <dbReference type="Proteomes" id="UP000550707"/>
    </source>
</evidence>
<comment type="caution">
    <text evidence="3">The sequence shown here is derived from an EMBL/GenBank/DDBJ whole genome shotgun (WGS) entry which is preliminary data.</text>
</comment>
<feature type="signal peptide" evidence="2">
    <location>
        <begin position="1"/>
        <end position="24"/>
    </location>
</feature>
<keyword evidence="2" id="KW-0732">Signal</keyword>
<dbReference type="Proteomes" id="UP000550707">
    <property type="component" value="Unassembled WGS sequence"/>
</dbReference>
<feature type="compositionally biased region" description="Low complexity" evidence="1">
    <location>
        <begin position="98"/>
        <end position="107"/>
    </location>
</feature>
<proteinExistence type="predicted"/>
<evidence type="ECO:0000256" key="2">
    <source>
        <dbReference type="SAM" id="SignalP"/>
    </source>
</evidence>
<feature type="region of interest" description="Disordered" evidence="1">
    <location>
        <begin position="27"/>
        <end position="113"/>
    </location>
</feature>
<gene>
    <name evidence="3" type="ORF">HJG59_013164</name>
</gene>
<organism evidence="3 4">
    <name type="scientific">Molossus molossus</name>
    <name type="common">Pallas' mastiff bat</name>
    <name type="synonym">Vespertilio molossus</name>
    <dbReference type="NCBI Taxonomy" id="27622"/>
    <lineage>
        <taxon>Eukaryota</taxon>
        <taxon>Metazoa</taxon>
        <taxon>Chordata</taxon>
        <taxon>Craniata</taxon>
        <taxon>Vertebrata</taxon>
        <taxon>Euteleostomi</taxon>
        <taxon>Mammalia</taxon>
        <taxon>Eutheria</taxon>
        <taxon>Laurasiatheria</taxon>
        <taxon>Chiroptera</taxon>
        <taxon>Yangochiroptera</taxon>
        <taxon>Molossidae</taxon>
        <taxon>Molossus</taxon>
    </lineage>
</organism>
<dbReference type="EMBL" id="JACASF010000021">
    <property type="protein sequence ID" value="KAF6407591.1"/>
    <property type="molecule type" value="Genomic_DNA"/>
</dbReference>
<evidence type="ECO:0000313" key="3">
    <source>
        <dbReference type="EMBL" id="KAF6407591.1"/>
    </source>
</evidence>